<evidence type="ECO:0000259" key="1">
    <source>
        <dbReference type="Pfam" id="PF24043"/>
    </source>
</evidence>
<name>A0A6G1ZGI4_9BACT</name>
<dbReference type="RefSeq" id="WP_007654424.1">
    <property type="nucleotide sequence ID" value="NZ_CAJSYT010000001.1"/>
</dbReference>
<proteinExistence type="predicted"/>
<gene>
    <name evidence="2" type="ORF">GKE01_15100</name>
</gene>
<organism evidence="2">
    <name type="scientific">Parabacteroides goldsteinii</name>
    <dbReference type="NCBI Taxonomy" id="328812"/>
    <lineage>
        <taxon>Bacteria</taxon>
        <taxon>Pseudomonadati</taxon>
        <taxon>Bacteroidota</taxon>
        <taxon>Bacteroidia</taxon>
        <taxon>Bacteroidales</taxon>
        <taxon>Tannerellaceae</taxon>
        <taxon>Parabacteroides</taxon>
    </lineage>
</organism>
<protein>
    <recommendedName>
        <fullName evidence="1">DUF7352 domain-containing protein</fullName>
    </recommendedName>
</protein>
<feature type="domain" description="DUF7352" evidence="1">
    <location>
        <begin position="1"/>
        <end position="89"/>
    </location>
</feature>
<dbReference type="InterPro" id="IPR055776">
    <property type="entry name" value="DUF7352"/>
</dbReference>
<reference evidence="2" key="1">
    <citation type="journal article" date="2019" name="Nat. Med.">
        <title>A library of human gut bacterial isolates paired with longitudinal multiomics data enables mechanistic microbiome research.</title>
        <authorList>
            <person name="Poyet M."/>
            <person name="Groussin M."/>
            <person name="Gibbons S.M."/>
            <person name="Avila-Pacheco J."/>
            <person name="Jiang X."/>
            <person name="Kearney S.M."/>
            <person name="Perrotta A.R."/>
            <person name="Berdy B."/>
            <person name="Zhao S."/>
            <person name="Lieberman T.D."/>
            <person name="Swanson P.K."/>
            <person name="Smith M."/>
            <person name="Roesemann S."/>
            <person name="Alexander J.E."/>
            <person name="Rich S.A."/>
            <person name="Livny J."/>
            <person name="Vlamakis H."/>
            <person name="Clish C."/>
            <person name="Bullock K."/>
            <person name="Deik A."/>
            <person name="Scott J."/>
            <person name="Pierce K.A."/>
            <person name="Xavier R.J."/>
            <person name="Alm E.J."/>
        </authorList>
    </citation>
    <scope>NUCLEOTIDE SEQUENCE</scope>
    <source>
        <strain evidence="2">BIOML-A4</strain>
    </source>
</reference>
<comment type="caution">
    <text evidence="2">The sequence shown here is derived from an EMBL/GenBank/DDBJ whole genome shotgun (WGS) entry which is preliminary data.</text>
</comment>
<accession>A0A6G1ZGI4</accession>
<dbReference type="EMBL" id="WKLP01000022">
    <property type="protein sequence ID" value="MRY12791.1"/>
    <property type="molecule type" value="Genomic_DNA"/>
</dbReference>
<dbReference type="AlphaFoldDB" id="A0A6G1ZGI4"/>
<dbReference type="Pfam" id="PF24043">
    <property type="entry name" value="DUF7352"/>
    <property type="match status" value="1"/>
</dbReference>
<evidence type="ECO:0000313" key="2">
    <source>
        <dbReference type="EMBL" id="MRY12791.1"/>
    </source>
</evidence>
<sequence length="101" mass="11516">MEKIYKYPLALEDKQTIEMPIGSQILCVQTQFNQPYIWAMVNPNLPPIGVKIEIYGTGESITNPFPSYLKYIGTFQINNGHEVYHVFLNELVSVPINPNNS</sequence>